<dbReference type="InterPro" id="IPR016197">
    <property type="entry name" value="Chromo-like_dom_sf"/>
</dbReference>
<gene>
    <name evidence="13" type="ORF">NP233_g928</name>
</gene>
<dbReference type="Proteomes" id="UP001213000">
    <property type="component" value="Unassembled WGS sequence"/>
</dbReference>
<keyword evidence="6" id="KW-0378">Hydrolase</keyword>
<feature type="compositionally biased region" description="Basic and acidic residues" evidence="9">
    <location>
        <begin position="430"/>
        <end position="439"/>
    </location>
</feature>
<evidence type="ECO:0000313" key="14">
    <source>
        <dbReference type="Proteomes" id="UP001213000"/>
    </source>
</evidence>
<dbReference type="SUPFAM" id="SSF54160">
    <property type="entry name" value="Chromo domain-like"/>
    <property type="match status" value="1"/>
</dbReference>
<reference evidence="13" key="1">
    <citation type="submission" date="2022-07" db="EMBL/GenBank/DDBJ databases">
        <title>Genome Sequence of Leucocoprinus birnbaumii.</title>
        <authorList>
            <person name="Buettner E."/>
        </authorList>
    </citation>
    <scope>NUCLEOTIDE SEQUENCE</scope>
    <source>
        <strain evidence="13">VT141</strain>
    </source>
</reference>
<dbReference type="InterPro" id="IPR036397">
    <property type="entry name" value="RNaseH_sf"/>
</dbReference>
<protein>
    <recommendedName>
        <fullName evidence="1">RNA-directed DNA polymerase</fullName>
        <ecNumber evidence="1">2.7.7.49</ecNumber>
    </recommendedName>
</protein>
<dbReference type="CDD" id="cd01647">
    <property type="entry name" value="RT_LTR"/>
    <property type="match status" value="1"/>
</dbReference>
<dbReference type="SUPFAM" id="SSF53098">
    <property type="entry name" value="Ribonuclease H-like"/>
    <property type="match status" value="1"/>
</dbReference>
<dbReference type="Pfam" id="PF17917">
    <property type="entry name" value="RT_RNaseH"/>
    <property type="match status" value="1"/>
</dbReference>
<dbReference type="Pfam" id="PF08284">
    <property type="entry name" value="RVP_2"/>
    <property type="match status" value="1"/>
</dbReference>
<dbReference type="SMART" id="SM00298">
    <property type="entry name" value="CHROMO"/>
    <property type="match status" value="1"/>
</dbReference>
<comment type="caution">
    <text evidence="13">The sequence shown here is derived from an EMBL/GenBank/DDBJ whole genome shotgun (WGS) entry which is preliminary data.</text>
</comment>
<feature type="domain" description="Integrase catalytic" evidence="12">
    <location>
        <begin position="1394"/>
        <end position="1565"/>
    </location>
</feature>
<evidence type="ECO:0000256" key="7">
    <source>
        <dbReference type="ARBA" id="ARBA00022884"/>
    </source>
</evidence>
<dbReference type="GO" id="GO:0003723">
    <property type="term" value="F:RNA binding"/>
    <property type="evidence" value="ECO:0007669"/>
    <property type="project" value="UniProtKB-KW"/>
</dbReference>
<dbReference type="EMBL" id="JANIEX010000029">
    <property type="protein sequence ID" value="KAJ3575701.1"/>
    <property type="molecule type" value="Genomic_DNA"/>
</dbReference>
<dbReference type="Gene3D" id="2.40.70.10">
    <property type="entry name" value="Acid Proteases"/>
    <property type="match status" value="1"/>
</dbReference>
<dbReference type="InterPro" id="IPR021109">
    <property type="entry name" value="Peptidase_aspartic_dom_sf"/>
</dbReference>
<dbReference type="Pfam" id="PF00385">
    <property type="entry name" value="Chromo"/>
    <property type="match status" value="1"/>
</dbReference>
<dbReference type="GO" id="GO:0003964">
    <property type="term" value="F:RNA-directed DNA polymerase activity"/>
    <property type="evidence" value="ECO:0007669"/>
    <property type="project" value="UniProtKB-KW"/>
</dbReference>
<feature type="domain" description="Chromo" evidence="10">
    <location>
        <begin position="1718"/>
        <end position="1768"/>
    </location>
</feature>
<feature type="region of interest" description="Disordered" evidence="9">
    <location>
        <begin position="409"/>
        <end position="453"/>
    </location>
</feature>
<evidence type="ECO:0000259" key="10">
    <source>
        <dbReference type="PROSITE" id="PS50013"/>
    </source>
</evidence>
<dbReference type="InterPro" id="IPR000953">
    <property type="entry name" value="Chromo/chromo_shadow_dom"/>
</dbReference>
<keyword evidence="3" id="KW-0548">Nucleotidyltransferase</keyword>
<dbReference type="GO" id="GO:0005634">
    <property type="term" value="C:nucleus"/>
    <property type="evidence" value="ECO:0007669"/>
    <property type="project" value="UniProtKB-ARBA"/>
</dbReference>
<dbReference type="CDD" id="cd09274">
    <property type="entry name" value="RNase_HI_RT_Ty3"/>
    <property type="match status" value="1"/>
</dbReference>
<evidence type="ECO:0000256" key="4">
    <source>
        <dbReference type="ARBA" id="ARBA00022722"/>
    </source>
</evidence>
<dbReference type="Gene3D" id="3.30.70.270">
    <property type="match status" value="2"/>
</dbReference>
<dbReference type="InterPro" id="IPR001584">
    <property type="entry name" value="Integrase_cat-core"/>
</dbReference>
<sequence length="1782" mass="201904">MATGTRKPVTKKKASSRVPSPTPVAGPSSSIRELDTLVAEDSAEEAEKSTSTPKPQIPTAKSILPKLPDLPQSSDSEQASDSESNSDYPLNTTMATTSLPHGLVYPARAYPYIPEMSESKFTPLLLLEYQRIVEDHVAGLRHPPPDGKVLLKAVKASFNQNMAISCFVASLGNTLNDKTFVEFVDLMRERFLEKDWDTKMRHEMREMKMKTTDHFMDWVQLMLSMNNCLQGTKSHFDTSSLIENIDTNICETLRDIVNEKPDKVKRTDWETYRKCMDDLDKTRHKKTENAKKVNLKELVELCGRPRRLDTRNRDAREATQHTYAHPYYATKPSQGSFVPWGASSASIFTPGQSAKTDAPPRLTEEERAILTEHDGCNVCRRFKCKYRTNRQKCEAPIPSSRNYRPVSYKVVSTSSTTSSSNTASTSAAKHGNDKEERPAKRPKTVNAVDKGSSMDFSEGDILVAAIQDAGDTTDEGESESSLVMARPPLKRTYNRKGKQPAIVASVSTRDNTDDEGENLPTKDNVDQGHEAQASSPVSVKPPKVLLWECKVTDAITSEFPVTVHALIDSGAALVLISEEAVSRLGLERHPLPRPMSITTATRAHTSYSEYVKLSLSSNNLEYQVIPTHAIVATSLSYDIILGMPFLRRNNIQIDTAASTVTDVARGYTLVGHEWQDYQRLKRSSRHIKPTSAREQVATTKKYRRALLDELKEKLLAKKEELDACAVEERPLAEIIAAISSRITSAEEELTYQKERERILKDFEPVFADVPHADKLPTDVLAEIKLKDANFMMATRTYSCPRKFREAWKTLIQQHLDAGRIQESLAPMASPAFIIPKADPTALPRWVNDYRILNNNTVPDSYPLPRIDDILADCAKGRIWGTIDMTNAFFQTRMKPSDIPLTAVSTPFGMYEWRVMPMGLRNAPAIHQRRVNQALRRYLGRFCHIYLDDIIIWSDSVDEHRKHCRAILRALQEAGLFCNLKKTKLFQTEVHFLGHVINRDGIYPDNKKIERISNWPKPTSAKEVRGFLGLVQFLASFLPQLARYTQILNRLTEKECDYEFPEWTEAHQAAFDGIKQLVLSAECLTVIDHTLMPEYRVFVTTDASDSRMGAMLSFGKTWESAWPVAFDSKPFKGAELNYPVHEKELFAIVRALTKWRSDLLGLPFTVLTDHRTLECFQTQKHLSRRQARWMELLQQYDFEIVYVKGEDNAVADALSRTNFEETNIEADAWKHCPNDYIDELDIPVCAVLEAPRISPWETVRSLKESAVTRQQPVAAIMKISPEDELRKAIIQGYKEDTWCKKALETKMDYLTTEGKLLFYKGRLIIPRVGQIRETILSLAHKALGHFGFDKTYETLRESFYWPGMRTYLESAYIPSCPECQKNKAPTTKPVGPLHPLPVPDERFSSIAMDFVGPFPEEEGCNYLLTITDRLGADVRLIPCTTEISAPELAELFFTNWYCENGLPAEIICDRDKLFLSKFWQEFTKLLDVKVKMSTAFHPQTDGSSERTNKTVNQLLRNYVTENQEGWVQALPRVRFAIMNTVNASTGYTGFQLRMGFSPRILPALADTMASETEQPSAMIARLGKNVMAAQDNLLENKINQAASANKHRRDEFPFKVGEQALLSTKNRMKEVQNISGNKIAAKLAPRYDGPYKIIAVDEAHSTVTLDVPGPDNKCRVFHTSVVRKFVTPAPEHQGKEGTMQQTVQQKEPPPVMTRTGPEYVIEKILQHRRKGNGYEFEVKWRDFPDSEEHNEWMTTTKLKHTVALDKYLQLTGLIIRNRKIANA</sequence>
<dbReference type="PROSITE" id="PS50013">
    <property type="entry name" value="CHROMO_2"/>
    <property type="match status" value="1"/>
</dbReference>
<feature type="compositionally biased region" description="Low complexity" evidence="9">
    <location>
        <begin position="412"/>
        <end position="428"/>
    </location>
</feature>
<keyword evidence="14" id="KW-1185">Reference proteome</keyword>
<keyword evidence="5" id="KW-0255">Endonuclease</keyword>
<keyword evidence="4" id="KW-0540">Nuclease</keyword>
<evidence type="ECO:0000256" key="5">
    <source>
        <dbReference type="ARBA" id="ARBA00022759"/>
    </source>
</evidence>
<keyword evidence="7" id="KW-0694">RNA-binding</keyword>
<accession>A0AAD5YYC8</accession>
<dbReference type="PROSITE" id="PS50994">
    <property type="entry name" value="INTEGRASE"/>
    <property type="match status" value="1"/>
</dbReference>
<feature type="compositionally biased region" description="Basic residues" evidence="9">
    <location>
        <begin position="488"/>
        <end position="498"/>
    </location>
</feature>
<feature type="compositionally biased region" description="Low complexity" evidence="9">
    <location>
        <begin position="72"/>
        <end position="87"/>
    </location>
</feature>
<dbReference type="PANTHER" id="PTHR37984">
    <property type="entry name" value="PROTEIN CBG26694"/>
    <property type="match status" value="1"/>
</dbReference>
<dbReference type="Gene3D" id="1.10.340.70">
    <property type="match status" value="1"/>
</dbReference>
<dbReference type="InterPro" id="IPR000477">
    <property type="entry name" value="RT_dom"/>
</dbReference>
<feature type="region of interest" description="Disordered" evidence="9">
    <location>
        <begin position="1"/>
        <end position="93"/>
    </location>
</feature>
<dbReference type="InterPro" id="IPR041588">
    <property type="entry name" value="Integrase_H2C2"/>
</dbReference>
<keyword evidence="2" id="KW-0808">Transferase</keyword>
<evidence type="ECO:0000256" key="8">
    <source>
        <dbReference type="ARBA" id="ARBA00022918"/>
    </source>
</evidence>
<dbReference type="Gene3D" id="3.10.10.10">
    <property type="entry name" value="HIV Type 1 Reverse Transcriptase, subunit A, domain 1"/>
    <property type="match status" value="1"/>
</dbReference>
<dbReference type="EC" id="2.7.7.49" evidence="1"/>
<dbReference type="InterPro" id="IPR050951">
    <property type="entry name" value="Retrovirus_Pol_polyprotein"/>
</dbReference>
<evidence type="ECO:0000256" key="1">
    <source>
        <dbReference type="ARBA" id="ARBA00012493"/>
    </source>
</evidence>
<feature type="domain" description="Reverse transcriptase" evidence="11">
    <location>
        <begin position="815"/>
        <end position="996"/>
    </location>
</feature>
<dbReference type="SUPFAM" id="SSF50630">
    <property type="entry name" value="Acid proteases"/>
    <property type="match status" value="1"/>
</dbReference>
<dbReference type="InterPro" id="IPR012337">
    <property type="entry name" value="RNaseH-like_sf"/>
</dbReference>
<dbReference type="InterPro" id="IPR041373">
    <property type="entry name" value="RT_RNaseH"/>
</dbReference>
<organism evidence="13 14">
    <name type="scientific">Leucocoprinus birnbaumii</name>
    <dbReference type="NCBI Taxonomy" id="56174"/>
    <lineage>
        <taxon>Eukaryota</taxon>
        <taxon>Fungi</taxon>
        <taxon>Dikarya</taxon>
        <taxon>Basidiomycota</taxon>
        <taxon>Agaricomycotina</taxon>
        <taxon>Agaricomycetes</taxon>
        <taxon>Agaricomycetidae</taxon>
        <taxon>Agaricales</taxon>
        <taxon>Agaricineae</taxon>
        <taxon>Agaricaceae</taxon>
        <taxon>Leucocoprinus</taxon>
    </lineage>
</organism>
<dbReference type="PANTHER" id="PTHR37984:SF5">
    <property type="entry name" value="PROTEIN NYNRIN-LIKE"/>
    <property type="match status" value="1"/>
</dbReference>
<feature type="region of interest" description="Disordered" evidence="9">
    <location>
        <begin position="1689"/>
        <end position="1713"/>
    </location>
</feature>
<dbReference type="Pfam" id="PF00078">
    <property type="entry name" value="RVT_1"/>
    <property type="match status" value="1"/>
</dbReference>
<evidence type="ECO:0000259" key="12">
    <source>
        <dbReference type="PROSITE" id="PS50994"/>
    </source>
</evidence>
<dbReference type="InterPro" id="IPR043128">
    <property type="entry name" value="Rev_trsase/Diguanyl_cyclase"/>
</dbReference>
<dbReference type="PROSITE" id="PS50878">
    <property type="entry name" value="RT_POL"/>
    <property type="match status" value="1"/>
</dbReference>
<evidence type="ECO:0000256" key="3">
    <source>
        <dbReference type="ARBA" id="ARBA00022695"/>
    </source>
</evidence>
<keyword evidence="8" id="KW-0695">RNA-directed DNA polymerase</keyword>
<dbReference type="InterPro" id="IPR043502">
    <property type="entry name" value="DNA/RNA_pol_sf"/>
</dbReference>
<dbReference type="GO" id="GO:0015074">
    <property type="term" value="P:DNA integration"/>
    <property type="evidence" value="ECO:0007669"/>
    <property type="project" value="InterPro"/>
</dbReference>
<dbReference type="CDD" id="cd00303">
    <property type="entry name" value="retropepsin_like"/>
    <property type="match status" value="1"/>
</dbReference>
<dbReference type="Gene3D" id="3.30.420.10">
    <property type="entry name" value="Ribonuclease H-like superfamily/Ribonuclease H"/>
    <property type="match status" value="1"/>
</dbReference>
<evidence type="ECO:0000256" key="9">
    <source>
        <dbReference type="SAM" id="MobiDB-lite"/>
    </source>
</evidence>
<feature type="region of interest" description="Disordered" evidence="9">
    <location>
        <begin position="470"/>
        <end position="537"/>
    </location>
</feature>
<evidence type="ECO:0000259" key="11">
    <source>
        <dbReference type="PROSITE" id="PS50878"/>
    </source>
</evidence>
<dbReference type="Gene3D" id="2.40.50.40">
    <property type="match status" value="1"/>
</dbReference>
<dbReference type="InterPro" id="IPR023780">
    <property type="entry name" value="Chromo_domain"/>
</dbReference>
<proteinExistence type="predicted"/>
<dbReference type="Pfam" id="PF17921">
    <property type="entry name" value="Integrase_H2C2"/>
    <property type="match status" value="1"/>
</dbReference>
<evidence type="ECO:0000256" key="2">
    <source>
        <dbReference type="ARBA" id="ARBA00022679"/>
    </source>
</evidence>
<dbReference type="GO" id="GO:0016787">
    <property type="term" value="F:hydrolase activity"/>
    <property type="evidence" value="ECO:0007669"/>
    <property type="project" value="UniProtKB-KW"/>
</dbReference>
<name>A0AAD5YYC8_9AGAR</name>
<dbReference type="GO" id="GO:0006338">
    <property type="term" value="P:chromatin remodeling"/>
    <property type="evidence" value="ECO:0007669"/>
    <property type="project" value="UniProtKB-ARBA"/>
</dbReference>
<evidence type="ECO:0000313" key="13">
    <source>
        <dbReference type="EMBL" id="KAJ3575701.1"/>
    </source>
</evidence>
<dbReference type="GO" id="GO:0004519">
    <property type="term" value="F:endonuclease activity"/>
    <property type="evidence" value="ECO:0007669"/>
    <property type="project" value="UniProtKB-KW"/>
</dbReference>
<evidence type="ECO:0000256" key="6">
    <source>
        <dbReference type="ARBA" id="ARBA00022801"/>
    </source>
</evidence>
<dbReference type="FunFam" id="3.30.70.270:FF:000020">
    <property type="entry name" value="Transposon Tf2-6 polyprotein-like Protein"/>
    <property type="match status" value="1"/>
</dbReference>
<dbReference type="SUPFAM" id="SSF56672">
    <property type="entry name" value="DNA/RNA polymerases"/>
    <property type="match status" value="1"/>
</dbReference>